<sequence>MSFATLRTALATAIANPTVWSTYAFPPATVTANSVSITPDDPYVEPINNTTALSLKVRFKLELCIPLFDNQGNLAGVEDMIQDLIPLIQNTTYNISSISQPRVMALPSGDLLTCDVSVETLTSWS</sequence>
<organism evidence="1">
    <name type="scientific">uncultured Caudovirales phage</name>
    <dbReference type="NCBI Taxonomy" id="2100421"/>
    <lineage>
        <taxon>Viruses</taxon>
        <taxon>Duplodnaviria</taxon>
        <taxon>Heunggongvirae</taxon>
        <taxon>Uroviricota</taxon>
        <taxon>Caudoviricetes</taxon>
        <taxon>Peduoviridae</taxon>
        <taxon>Maltschvirus</taxon>
        <taxon>Maltschvirus maltsch</taxon>
    </lineage>
</organism>
<evidence type="ECO:0000313" key="1">
    <source>
        <dbReference type="EMBL" id="CAB4222097.1"/>
    </source>
</evidence>
<reference evidence="1" key="1">
    <citation type="submission" date="2020-05" db="EMBL/GenBank/DDBJ databases">
        <authorList>
            <person name="Chiriac C."/>
            <person name="Salcher M."/>
            <person name="Ghai R."/>
            <person name="Kavagutti S V."/>
        </authorList>
    </citation>
    <scope>NUCLEOTIDE SEQUENCE</scope>
</reference>
<protein>
    <submittedName>
        <fullName evidence="1">Uncharacterized protein</fullName>
    </submittedName>
</protein>
<name>A0A6J5T694_9CAUD</name>
<gene>
    <name evidence="1" type="ORF">UFOVP1649_20</name>
</gene>
<accession>A0A6J5T694</accession>
<proteinExistence type="predicted"/>
<dbReference type="EMBL" id="LR797519">
    <property type="protein sequence ID" value="CAB4222097.1"/>
    <property type="molecule type" value="Genomic_DNA"/>
</dbReference>